<evidence type="ECO:0000313" key="3">
    <source>
        <dbReference type="Proteomes" id="UP000663865"/>
    </source>
</evidence>
<dbReference type="InterPro" id="IPR032675">
    <property type="entry name" value="LRR_dom_sf"/>
</dbReference>
<dbReference type="InterPro" id="IPR001611">
    <property type="entry name" value="Leu-rich_rpt"/>
</dbReference>
<dbReference type="InterPro" id="IPR053040">
    <property type="entry name" value="LRR-containing_protein_71"/>
</dbReference>
<sequence length="130" mass="14641">MNDDLTLSHESEPIQIIQNQTIGDRIRIANCECVDLHLFDEHIIAQDMICIVSASPNNTTSKSLELTKCSLRDVGIRFLTTHLSMYTHLQSLDLYDNSITDKGVQYLSGMLQLNQSLSVFRLGLNSITNK</sequence>
<gene>
    <name evidence="1" type="ORF">KIK155_LOCUS2686</name>
    <name evidence="2" type="ORF">TOA249_LOCUS11913</name>
</gene>
<dbReference type="AlphaFoldDB" id="A0A817VJW6"/>
<evidence type="ECO:0000313" key="1">
    <source>
        <dbReference type="EMBL" id="CAF3340745.1"/>
    </source>
</evidence>
<dbReference type="SUPFAM" id="SSF52047">
    <property type="entry name" value="RNI-like"/>
    <property type="match status" value="1"/>
</dbReference>
<dbReference type="Proteomes" id="UP000663865">
    <property type="component" value="Unassembled WGS sequence"/>
</dbReference>
<organism evidence="1 3">
    <name type="scientific">Rotaria socialis</name>
    <dbReference type="NCBI Taxonomy" id="392032"/>
    <lineage>
        <taxon>Eukaryota</taxon>
        <taxon>Metazoa</taxon>
        <taxon>Spiralia</taxon>
        <taxon>Gnathifera</taxon>
        <taxon>Rotifera</taxon>
        <taxon>Eurotatoria</taxon>
        <taxon>Bdelloidea</taxon>
        <taxon>Philodinida</taxon>
        <taxon>Philodinidae</taxon>
        <taxon>Rotaria</taxon>
    </lineage>
</organism>
<dbReference type="EMBL" id="CAJNYV010000067">
    <property type="protein sequence ID" value="CAF3340745.1"/>
    <property type="molecule type" value="Genomic_DNA"/>
</dbReference>
<name>A0A817VJW6_9BILA</name>
<protein>
    <submittedName>
        <fullName evidence="1">Uncharacterized protein</fullName>
    </submittedName>
</protein>
<comment type="caution">
    <text evidence="1">The sequence shown here is derived from an EMBL/GenBank/DDBJ whole genome shotgun (WGS) entry which is preliminary data.</text>
</comment>
<dbReference type="Gene3D" id="3.80.10.10">
    <property type="entry name" value="Ribonuclease Inhibitor"/>
    <property type="match status" value="1"/>
</dbReference>
<evidence type="ECO:0000313" key="2">
    <source>
        <dbReference type="EMBL" id="CAF4620394.1"/>
    </source>
</evidence>
<reference evidence="1" key="1">
    <citation type="submission" date="2021-02" db="EMBL/GenBank/DDBJ databases">
        <authorList>
            <person name="Nowell W R."/>
        </authorList>
    </citation>
    <scope>NUCLEOTIDE SEQUENCE</scope>
</reference>
<dbReference type="Proteomes" id="UP000663838">
    <property type="component" value="Unassembled WGS sequence"/>
</dbReference>
<dbReference type="Pfam" id="PF13516">
    <property type="entry name" value="LRR_6"/>
    <property type="match status" value="1"/>
</dbReference>
<dbReference type="EMBL" id="CAJOBS010000660">
    <property type="protein sequence ID" value="CAF4620394.1"/>
    <property type="molecule type" value="Genomic_DNA"/>
</dbReference>
<dbReference type="PANTHER" id="PTHR46984:SF1">
    <property type="entry name" value="LEUCINE-RICH REPEAT-CONTAINING PROTEIN 71"/>
    <property type="match status" value="1"/>
</dbReference>
<proteinExistence type="predicted"/>
<accession>A0A817VJW6</accession>
<dbReference type="PANTHER" id="PTHR46984">
    <property type="entry name" value="LEUCINE-RICH REPEAT-CONTAINING PROTEIN 71"/>
    <property type="match status" value="1"/>
</dbReference>